<dbReference type="Gene3D" id="3.40.50.410">
    <property type="entry name" value="von Willebrand factor, type A domain"/>
    <property type="match status" value="1"/>
</dbReference>
<feature type="transmembrane region" description="Helical" evidence="1">
    <location>
        <begin position="6"/>
        <end position="30"/>
    </location>
</feature>
<organism evidence="3 4">
    <name type="scientific">Sanguibacter antarcticus</name>
    <dbReference type="NCBI Taxonomy" id="372484"/>
    <lineage>
        <taxon>Bacteria</taxon>
        <taxon>Bacillati</taxon>
        <taxon>Actinomycetota</taxon>
        <taxon>Actinomycetes</taxon>
        <taxon>Micrococcales</taxon>
        <taxon>Sanguibacteraceae</taxon>
        <taxon>Sanguibacter</taxon>
    </lineage>
</organism>
<dbReference type="PROSITE" id="PS50234">
    <property type="entry name" value="VWFA"/>
    <property type="match status" value="1"/>
</dbReference>
<dbReference type="CDD" id="cd00198">
    <property type="entry name" value="vWFA"/>
    <property type="match status" value="1"/>
</dbReference>
<dbReference type="Pfam" id="PF13519">
    <property type="entry name" value="VWA_2"/>
    <property type="match status" value="1"/>
</dbReference>
<protein>
    <submittedName>
        <fullName evidence="3">Ca-activated chloride channel family protein</fullName>
    </submittedName>
</protein>
<feature type="domain" description="VWFA" evidence="2">
    <location>
        <begin position="77"/>
        <end position="271"/>
    </location>
</feature>
<keyword evidence="1" id="KW-1133">Transmembrane helix</keyword>
<dbReference type="EMBL" id="PDJG01000001">
    <property type="protein sequence ID" value="PFG34996.1"/>
    <property type="molecule type" value="Genomic_DNA"/>
</dbReference>
<proteinExistence type="predicted"/>
<accession>A0A2A9E8L5</accession>
<dbReference type="OrthoDB" id="9814325at2"/>
<dbReference type="InterPro" id="IPR036465">
    <property type="entry name" value="vWFA_dom_sf"/>
</dbReference>
<dbReference type="AlphaFoldDB" id="A0A2A9E8L5"/>
<dbReference type="SUPFAM" id="SSF53300">
    <property type="entry name" value="vWA-like"/>
    <property type="match status" value="1"/>
</dbReference>
<evidence type="ECO:0000313" key="4">
    <source>
        <dbReference type="Proteomes" id="UP000225548"/>
    </source>
</evidence>
<comment type="caution">
    <text evidence="3">The sequence shown here is derived from an EMBL/GenBank/DDBJ whole genome shotgun (WGS) entry which is preliminary data.</text>
</comment>
<feature type="transmembrane region" description="Helical" evidence="1">
    <location>
        <begin position="309"/>
        <end position="327"/>
    </location>
</feature>
<gene>
    <name evidence="3" type="ORF">ATL42_2928</name>
</gene>
<sequence>MILQPLLPVVVLAAIFVPLLGFTAVLAVRAARRPSGTGRREAWAWFRRSGIVLAVAVVGLAPSVPRTGTDTTITAVDVFFVVDRTGSMAAEDYDGTEKRLDGVRADMQSITADIPGARYSIISFDSQASRQLPLTTDARSVTAWAQTLEREVTIYSQGSLVDRPLTELTRALTGASEQDPTNVRLVFFMSDGENTADGARRSYADLAPLVDGGAVLGYGTTQGGRMKEYDPIFNNGTDAEGDYIKDTTKDGSPDALSVLDPVQLQAVADEMGIPYVQRTEPTETADLVADVDPRQIAADGRRTLTSYQMVVWPFALVLALLLTLEAWDAGRRLGRTVGVHHA</sequence>
<evidence type="ECO:0000256" key="1">
    <source>
        <dbReference type="SAM" id="Phobius"/>
    </source>
</evidence>
<evidence type="ECO:0000313" key="3">
    <source>
        <dbReference type="EMBL" id="PFG34996.1"/>
    </source>
</evidence>
<dbReference type="RefSeq" id="WP_098455942.1">
    <property type="nucleotide sequence ID" value="NZ_PDJG01000001.1"/>
</dbReference>
<reference evidence="3 4" key="1">
    <citation type="submission" date="2017-10" db="EMBL/GenBank/DDBJ databases">
        <title>Sequencing the genomes of 1000 actinobacteria strains.</title>
        <authorList>
            <person name="Klenk H.-P."/>
        </authorList>
    </citation>
    <scope>NUCLEOTIDE SEQUENCE [LARGE SCALE GENOMIC DNA]</scope>
    <source>
        <strain evidence="3 4">DSM 18966</strain>
    </source>
</reference>
<keyword evidence="1" id="KW-0812">Transmembrane</keyword>
<keyword evidence="1" id="KW-0472">Membrane</keyword>
<dbReference type="InterPro" id="IPR002035">
    <property type="entry name" value="VWF_A"/>
</dbReference>
<evidence type="ECO:0000259" key="2">
    <source>
        <dbReference type="PROSITE" id="PS50234"/>
    </source>
</evidence>
<keyword evidence="4" id="KW-1185">Reference proteome</keyword>
<name>A0A2A9E8L5_9MICO</name>
<dbReference type="Proteomes" id="UP000225548">
    <property type="component" value="Unassembled WGS sequence"/>
</dbReference>